<dbReference type="Proteomes" id="UP000006532">
    <property type="component" value="Segment"/>
</dbReference>
<evidence type="ECO:0000313" key="2">
    <source>
        <dbReference type="Proteomes" id="UP000006532"/>
    </source>
</evidence>
<proteinExistence type="predicted"/>
<organism evidence="1 2">
    <name type="scientific">Prochlorococcus phage P-SSM7</name>
    <dbReference type="NCBI Taxonomy" id="445688"/>
    <lineage>
        <taxon>Viruses</taxon>
        <taxon>Duplodnaviria</taxon>
        <taxon>Heunggongvirae</taxon>
        <taxon>Uroviricota</taxon>
        <taxon>Caudoviricetes</taxon>
        <taxon>Pantevenvirales</taxon>
        <taxon>Kyanoviridae</taxon>
        <taxon>Palaemonvirus</taxon>
        <taxon>Palaemonvirus pssm7</taxon>
    </lineage>
</organism>
<evidence type="ECO:0000313" key="1">
    <source>
        <dbReference type="EMBL" id="ADO99017.1"/>
    </source>
</evidence>
<dbReference type="Gene3D" id="2.60.120.620">
    <property type="entry name" value="q2cbj1_9rhob like domain"/>
    <property type="match status" value="1"/>
</dbReference>
<protein>
    <recommendedName>
        <fullName evidence="3">Phytanoyl-CoA-dioxygenase</fullName>
    </recommendedName>
</protein>
<dbReference type="RefSeq" id="YP_004324917.1">
    <property type="nucleotide sequence ID" value="NC_015290.1"/>
</dbReference>
<reference evidence="1 2" key="1">
    <citation type="journal article" date="2010" name="Environ. Microbiol.">
        <title>Genomic analysis of oceanic cyanobacterial myoviruses compared with T4-like myoviruses from diverse hosts and environments.</title>
        <authorList>
            <person name="Sullivan M.B."/>
            <person name="Huang K.H."/>
            <person name="Ignacio-Espinoza J.C."/>
            <person name="Berlin A.M."/>
            <person name="Kelly L."/>
            <person name="Weigele P.R."/>
            <person name="DeFrancesco A.S."/>
            <person name="Kern S.E."/>
            <person name="Thompson L.R."/>
            <person name="Young S."/>
            <person name="Yandava C."/>
            <person name="Fu R."/>
            <person name="Krastins B."/>
            <person name="Chase M."/>
            <person name="Sarracino D."/>
            <person name="Osburne M.S."/>
            <person name="Henn M.R."/>
            <person name="Chisholm S.W."/>
        </authorList>
    </citation>
    <scope>NUCLEOTIDE SEQUENCE [LARGE SCALE GENOMIC DNA]</scope>
    <source>
        <strain evidence="1">NATL1A-15</strain>
    </source>
</reference>
<accession>E3SNK4</accession>
<sequence length="196" mass="22910">MQKIEISDCICHSKIKNHLEIRDKILFEIDKCTDDNLQSDNSYYTDSISKLDWNNSSDPERPWAKLFLAEFGEDIKEIISSMCYNRINLRSVWYQQYLEGDTHGWHIHGEQFTGVYYLEFPKGCSKTEICSPFNLKKHQIDADEGDFIIFPAHYIHRGLPNNKIRKTIVSFNFNIITNTEDGLHPLNLNLVNSEAF</sequence>
<gene>
    <name evidence="1" type="ORF">PSSM7_086</name>
</gene>
<dbReference type="OrthoDB" id="12155at10239"/>
<evidence type="ECO:0008006" key="3">
    <source>
        <dbReference type="Google" id="ProtNLM"/>
    </source>
</evidence>
<keyword evidence="2" id="KW-1185">Reference proteome</keyword>
<dbReference type="KEGG" id="vg:10329519"/>
<dbReference type="EMBL" id="GU071103">
    <property type="protein sequence ID" value="ADO99017.1"/>
    <property type="molecule type" value="Genomic_DNA"/>
</dbReference>
<name>E3SNK4_9CAUD</name>
<dbReference type="GeneID" id="10329519"/>